<reference evidence="5" key="1">
    <citation type="submission" date="2019-06" db="EMBL/GenBank/DDBJ databases">
        <authorList>
            <person name="Murdoch R.W."/>
            <person name="Fathepure B."/>
        </authorList>
    </citation>
    <scope>NUCLEOTIDE SEQUENCE</scope>
</reference>
<dbReference type="GO" id="GO:0008688">
    <property type="term" value="F:3-(3-hydroxyphenyl)propionate hydroxylase activity"/>
    <property type="evidence" value="ECO:0007669"/>
    <property type="project" value="UniProtKB-EC"/>
</dbReference>
<dbReference type="InterPro" id="IPR050641">
    <property type="entry name" value="RIFMO-like"/>
</dbReference>
<accession>A0A5B8RDI0</accession>
<sequence length="563" mass="62398">MRPAGRGEYDSLYFDYPYYAFERPPELDGTHRRHTVAIVGAGPVGVTAALELARHGVASVVLDDKDTVNDGSRAICISRHSLEILQQLGVAGRFTDKALGWRYGRTYFGEREVFRLEMAHSEQERFMPMYNIQQQYIERFLIERAQETGLVALRWRSRVRDVDAGDDGVSLSVDTPEGWYRLDADYVLAADGARSGVRRALGLGLQGEAYEGRYVIADIRMRSDFPTERRAFFNPPALPDSTLLVHRQPDDIWRIDYQLGPDDDPDEALKEASIRRNVGAVVEMLGEADDWELEWWSLYKAYTLALDDYRHGRVMFIGDAAHLVPIFGVRGLNNGFADAMDAGWKLAWRIRGWGGDSLLASYTPERRGATLDVFANAGRSTRFMTPPTRGYRLMRDAALSLSLSCDYAGGFANPRQVTPYTYADSPLTTPDTVPGFAAGPAPGAPLVNRRLGEDDYLLDHLGPGFNLLYFSDAGDVEPAHRESLEALAGGAMPLHCLVVGARVDEHAPWTPVPDPDRGIAAAYGARAGSCYLVRPDRHVAARWRDLDTAALYRALATATGGMS</sequence>
<dbReference type="EMBL" id="MN079128">
    <property type="protein sequence ID" value="QEA06163.1"/>
    <property type="molecule type" value="Genomic_DNA"/>
</dbReference>
<dbReference type="PRINTS" id="PR00420">
    <property type="entry name" value="RNGMNOXGNASE"/>
</dbReference>
<evidence type="ECO:0000256" key="2">
    <source>
        <dbReference type="ARBA" id="ARBA00022630"/>
    </source>
</evidence>
<evidence type="ECO:0000259" key="4">
    <source>
        <dbReference type="Pfam" id="PF01494"/>
    </source>
</evidence>
<name>A0A5B8RDI0_9ZZZZ</name>
<evidence type="ECO:0000256" key="1">
    <source>
        <dbReference type="ARBA" id="ARBA00001974"/>
    </source>
</evidence>
<dbReference type="GO" id="GO:0071949">
    <property type="term" value="F:FAD binding"/>
    <property type="evidence" value="ECO:0007669"/>
    <property type="project" value="InterPro"/>
</dbReference>
<dbReference type="PANTHER" id="PTHR43004">
    <property type="entry name" value="TRK SYSTEM POTASSIUM UPTAKE PROTEIN"/>
    <property type="match status" value="1"/>
</dbReference>
<dbReference type="Pfam" id="PF01494">
    <property type="entry name" value="FAD_binding_3"/>
    <property type="match status" value="1"/>
</dbReference>
<comment type="cofactor">
    <cofactor evidence="1">
        <name>FAD</name>
        <dbReference type="ChEBI" id="CHEBI:57692"/>
    </cofactor>
</comment>
<dbReference type="InterPro" id="IPR002938">
    <property type="entry name" value="FAD-bd"/>
</dbReference>
<gene>
    <name evidence="5" type="primary">mhpA</name>
    <name evidence="5" type="ORF">KBTEX_02493</name>
</gene>
<evidence type="ECO:0000256" key="3">
    <source>
        <dbReference type="ARBA" id="ARBA00022827"/>
    </source>
</evidence>
<dbReference type="InterPro" id="IPR036188">
    <property type="entry name" value="FAD/NAD-bd_sf"/>
</dbReference>
<dbReference type="NCBIfam" id="NF006002">
    <property type="entry name" value="PRK08132.1"/>
    <property type="match status" value="1"/>
</dbReference>
<evidence type="ECO:0000313" key="5">
    <source>
        <dbReference type="EMBL" id="QEA06163.1"/>
    </source>
</evidence>
<keyword evidence="5" id="KW-0560">Oxidoreductase</keyword>
<organism evidence="5">
    <name type="scientific">uncultured organism</name>
    <dbReference type="NCBI Taxonomy" id="155900"/>
    <lineage>
        <taxon>unclassified sequences</taxon>
        <taxon>environmental samples</taxon>
    </lineage>
</organism>
<dbReference type="SUPFAM" id="SSF51905">
    <property type="entry name" value="FAD/NAD(P)-binding domain"/>
    <property type="match status" value="1"/>
</dbReference>
<keyword evidence="2" id="KW-0285">Flavoprotein</keyword>
<dbReference type="Gene3D" id="3.30.70.2450">
    <property type="match status" value="1"/>
</dbReference>
<dbReference type="PANTHER" id="PTHR43004:SF19">
    <property type="entry name" value="BINDING MONOOXYGENASE, PUTATIVE (JCVI)-RELATED"/>
    <property type="match status" value="1"/>
</dbReference>
<dbReference type="Gene3D" id="3.50.50.60">
    <property type="entry name" value="FAD/NAD(P)-binding domain"/>
    <property type="match status" value="1"/>
</dbReference>
<dbReference type="Gene3D" id="3.40.30.120">
    <property type="match status" value="1"/>
</dbReference>
<proteinExistence type="predicted"/>
<keyword evidence="3" id="KW-0274">FAD</keyword>
<feature type="domain" description="FAD-binding" evidence="4">
    <location>
        <begin position="35"/>
        <end position="370"/>
    </location>
</feature>
<dbReference type="AlphaFoldDB" id="A0A5B8RDI0"/>
<protein>
    <submittedName>
        <fullName evidence="5">3-(3-hydroxy-phenyl)propionate/3-hydroxycinnamic acid hydroxylase</fullName>
        <ecNumber evidence="5">1.14.13.127</ecNumber>
    </submittedName>
</protein>
<dbReference type="EC" id="1.14.13.127" evidence="5"/>